<accession>A0A813I572</accession>
<evidence type="ECO:0000259" key="16">
    <source>
        <dbReference type="PROSITE" id="PS50929"/>
    </source>
</evidence>
<dbReference type="PROSITE" id="PS50929">
    <property type="entry name" value="ABC_TM1F"/>
    <property type="match status" value="2"/>
</dbReference>
<dbReference type="PANTHER" id="PTHR43394:SF27">
    <property type="entry name" value="ATP-DEPENDENT TRANSLOCASE ABCB1-LIKE"/>
    <property type="match status" value="1"/>
</dbReference>
<keyword evidence="7" id="KW-0067">ATP-binding</keyword>
<feature type="non-terminal residue" evidence="17">
    <location>
        <position position="1"/>
    </location>
</feature>
<keyword evidence="11" id="KW-0325">Glycoprotein</keyword>
<evidence type="ECO:0000256" key="1">
    <source>
        <dbReference type="ARBA" id="ARBA00004141"/>
    </source>
</evidence>
<dbReference type="InterPro" id="IPR017871">
    <property type="entry name" value="ABC_transporter-like_CS"/>
</dbReference>
<comment type="subcellular location">
    <subcellularLocation>
        <location evidence="1">Membrane</location>
        <topology evidence="1">Multi-pass membrane protein</topology>
    </subcellularLocation>
</comment>
<sequence>GFVPLATFAGIAAAAMAQVSPALIQVATANEVQVLAEEGVDQLVDLAPVVEETEKEKKKREAQEKTDKLKEYGGPASLQKLVSLATWFELLVLWIGILGALAHGAGQPLLCLMFGDLIDAAAAEPLQVRLGSATLTVNNATVVAADTLVDMDSFFENITTVAVKFLLIGVGVTVVGSVQGFCFPWFVDAQMKKMRPLYFDAMLYRDVGYFDTHDVGSLPVEIGQDLEVYADGFGTKLGVSIMSASVCLIGLIFSYVLCWQVALVISVAIPLLGVGAMAMGQSMMELVQETQGAYAKAAALADEVLFAIRTVVSFGGESRELARYSAAVEIARKGGLRSRFKTGAGLLPAESLGYIWIAYFASMSVAFWFGMTLVYDGADISVGKIMSSFFCTLTAGFTLGQVVPGLSGLVGAKTSMARFFYILGNESVIQRRLHDNRKSMPPIEGMELRDVHFSYPARPDVKVLAGLNLTIKKGQKVAVVGESGSGKSTVMAILERFYDPSAGQVLVNGEDLKLFSIRSYRAQVGYVGQEPVLFATSVRENILQGFPTASEEAFQRAITHAQLDFVKSLPQQFETYVGSGGSQFSGGQKQRIAIARALLKSPSVLFLDEATSALDSNSEKMIQSTIDDIGSMSDLGMTIVTIAHRLSTVRNSDMIYVLKSGVVEEQGGHTELMAKEGGTYRALVAAQEMAGNMPERQVSAEGDQVQEANNKGEALDSNATKTSNGKVEGEVELSPAEIEAAREKQIAKEYKVPMTRLLSFCKPEWWAFVPGTIAALASGACFPVLGAFVLVDAMVALLQASENREKMKEDVEMAAIWFVVIGAIKCVASVVQFGCFGLISEAATKRCRESMLTAMFRQEIGYHDNPEHTPGRLVKALQVYAYRIAALCSVIVGVTIAFYCCWEMAAAMLLSIPIFAVSEVIQMAVTMGGSKNENETLKKSSQVLADSLMNARTVQASGNEPSLLALYTGMVQSVGAGSVKRNLIAGFAFGFANGVIFWVCAAGFWFMGYLIKKAEPTLQTVRGPSWASSTRGWVLAWRSR</sequence>
<dbReference type="SMART" id="SM00382">
    <property type="entry name" value="AAA"/>
    <property type="match status" value="1"/>
</dbReference>
<evidence type="ECO:0000256" key="12">
    <source>
        <dbReference type="SAM" id="MobiDB-lite"/>
    </source>
</evidence>
<dbReference type="SUPFAM" id="SSF52540">
    <property type="entry name" value="P-loop containing nucleoside triphosphate hydrolases"/>
    <property type="match status" value="1"/>
</dbReference>
<evidence type="ECO:0000256" key="13">
    <source>
        <dbReference type="SAM" id="Phobius"/>
    </source>
</evidence>
<dbReference type="PROSITE" id="PS00211">
    <property type="entry name" value="ABC_TRANSPORTER_1"/>
    <property type="match status" value="1"/>
</dbReference>
<dbReference type="GO" id="GO:0090374">
    <property type="term" value="P:oligopeptide export from mitochondrion"/>
    <property type="evidence" value="ECO:0007669"/>
    <property type="project" value="TreeGrafter"/>
</dbReference>
<dbReference type="AlphaFoldDB" id="A0A813I572"/>
<evidence type="ECO:0000256" key="9">
    <source>
        <dbReference type="ARBA" id="ARBA00022989"/>
    </source>
</evidence>
<feature type="transmembrane region" description="Helical" evidence="13">
    <location>
        <begin position="354"/>
        <end position="375"/>
    </location>
</feature>
<proteinExistence type="inferred from homology"/>
<dbReference type="FunFam" id="3.40.50.300:FF:000479">
    <property type="entry name" value="Multidrug resistance protein 1A"/>
    <property type="match status" value="1"/>
</dbReference>
<dbReference type="InterPro" id="IPR027417">
    <property type="entry name" value="P-loop_NTPase"/>
</dbReference>
<evidence type="ECO:0000256" key="14">
    <source>
        <dbReference type="SAM" id="SignalP"/>
    </source>
</evidence>
<dbReference type="PANTHER" id="PTHR43394">
    <property type="entry name" value="ATP-DEPENDENT PERMEASE MDL1, MITOCHONDRIAL"/>
    <property type="match status" value="1"/>
</dbReference>
<feature type="transmembrane region" description="Helical" evidence="13">
    <location>
        <begin position="983"/>
        <end position="1007"/>
    </location>
</feature>
<organism evidence="17 18">
    <name type="scientific">Polarella glacialis</name>
    <name type="common">Dinoflagellate</name>
    <dbReference type="NCBI Taxonomy" id="89957"/>
    <lineage>
        <taxon>Eukaryota</taxon>
        <taxon>Sar</taxon>
        <taxon>Alveolata</taxon>
        <taxon>Dinophyceae</taxon>
        <taxon>Suessiales</taxon>
        <taxon>Suessiaceae</taxon>
        <taxon>Polarella</taxon>
    </lineage>
</organism>
<evidence type="ECO:0000256" key="5">
    <source>
        <dbReference type="ARBA" id="ARBA00022737"/>
    </source>
</evidence>
<evidence type="ECO:0000256" key="11">
    <source>
        <dbReference type="ARBA" id="ARBA00023180"/>
    </source>
</evidence>
<evidence type="ECO:0000256" key="6">
    <source>
        <dbReference type="ARBA" id="ARBA00022741"/>
    </source>
</evidence>
<keyword evidence="5" id="KW-0677">Repeat</keyword>
<feature type="transmembrane region" description="Helical" evidence="13">
    <location>
        <begin position="237"/>
        <end position="255"/>
    </location>
</feature>
<dbReference type="InterPro" id="IPR011527">
    <property type="entry name" value="ABC1_TM_dom"/>
</dbReference>
<feature type="domain" description="ABC transmembrane type-1" evidence="16">
    <location>
        <begin position="94"/>
        <end position="411"/>
    </location>
</feature>
<keyword evidence="3" id="KW-0813">Transport</keyword>
<name>A0A813I572_POLGL</name>
<feature type="transmembrane region" description="Helical" evidence="13">
    <location>
        <begin position="880"/>
        <end position="899"/>
    </location>
</feature>
<keyword evidence="10 13" id="KW-0472">Membrane</keyword>
<feature type="chain" id="PRO_5032358297" description="Bile salt export pump" evidence="14">
    <location>
        <begin position="18"/>
        <end position="1040"/>
    </location>
</feature>
<dbReference type="Pfam" id="PF00664">
    <property type="entry name" value="ABC_membrane"/>
    <property type="match status" value="2"/>
</dbReference>
<dbReference type="GO" id="GO:0015421">
    <property type="term" value="F:ABC-type oligopeptide transporter activity"/>
    <property type="evidence" value="ECO:0007669"/>
    <property type="project" value="TreeGrafter"/>
</dbReference>
<dbReference type="InterPro" id="IPR039421">
    <property type="entry name" value="Type_1_exporter"/>
</dbReference>
<feature type="domain" description="ABC transmembrane type-1" evidence="16">
    <location>
        <begin position="771"/>
        <end position="1021"/>
    </location>
</feature>
<feature type="transmembrane region" description="Helical" evidence="13">
    <location>
        <begin position="261"/>
        <end position="279"/>
    </location>
</feature>
<dbReference type="SUPFAM" id="SSF90123">
    <property type="entry name" value="ABC transporter transmembrane region"/>
    <property type="match status" value="2"/>
</dbReference>
<feature type="transmembrane region" description="Helical" evidence="13">
    <location>
        <begin position="815"/>
        <end position="839"/>
    </location>
</feature>
<feature type="signal peptide" evidence="14">
    <location>
        <begin position="1"/>
        <end position="17"/>
    </location>
</feature>
<dbReference type="Gene3D" id="1.20.1560.10">
    <property type="entry name" value="ABC transporter type 1, transmembrane domain"/>
    <property type="match status" value="1"/>
</dbReference>
<dbReference type="Gene3D" id="3.40.50.300">
    <property type="entry name" value="P-loop containing nucleotide triphosphate hydrolases"/>
    <property type="match status" value="1"/>
</dbReference>
<feature type="transmembrane region" description="Helical" evidence="13">
    <location>
        <begin position="165"/>
        <end position="187"/>
    </location>
</feature>
<comment type="caution">
    <text evidence="17">The sequence shown here is derived from an EMBL/GenBank/DDBJ whole genome shotgun (WGS) entry which is preliminary data.</text>
</comment>
<reference evidence="17" key="1">
    <citation type="submission" date="2021-02" db="EMBL/GenBank/DDBJ databases">
        <authorList>
            <person name="Dougan E. K."/>
            <person name="Rhodes N."/>
            <person name="Thang M."/>
            <person name="Chan C."/>
        </authorList>
    </citation>
    <scope>NUCLEOTIDE SEQUENCE</scope>
</reference>
<evidence type="ECO:0000256" key="3">
    <source>
        <dbReference type="ARBA" id="ARBA00022448"/>
    </source>
</evidence>
<evidence type="ECO:0000259" key="15">
    <source>
        <dbReference type="PROSITE" id="PS50893"/>
    </source>
</evidence>
<evidence type="ECO:0000313" key="18">
    <source>
        <dbReference type="Proteomes" id="UP000626109"/>
    </source>
</evidence>
<dbReference type="Proteomes" id="UP000626109">
    <property type="component" value="Unassembled WGS sequence"/>
</dbReference>
<feature type="transmembrane region" description="Helical" evidence="13">
    <location>
        <begin position="905"/>
        <end position="925"/>
    </location>
</feature>
<dbReference type="InterPro" id="IPR003593">
    <property type="entry name" value="AAA+_ATPase"/>
</dbReference>
<dbReference type="EMBL" id="CAJNNW010005130">
    <property type="protein sequence ID" value="CAE8647120.1"/>
    <property type="molecule type" value="Genomic_DNA"/>
</dbReference>
<evidence type="ECO:0000313" key="17">
    <source>
        <dbReference type="EMBL" id="CAE8647120.1"/>
    </source>
</evidence>
<keyword evidence="9 13" id="KW-1133">Transmembrane helix</keyword>
<keyword evidence="14" id="KW-0732">Signal</keyword>
<dbReference type="InterPro" id="IPR003439">
    <property type="entry name" value="ABC_transporter-like_ATP-bd"/>
</dbReference>
<feature type="transmembrane region" description="Helical" evidence="13">
    <location>
        <begin position="387"/>
        <end position="410"/>
    </location>
</feature>
<comment type="similarity">
    <text evidence="2">Belongs to the ABC transporter superfamily. ABCB family. Multidrug resistance exporter (TC 3.A.1.201) subfamily.</text>
</comment>
<dbReference type="GO" id="GO:0005524">
    <property type="term" value="F:ATP binding"/>
    <property type="evidence" value="ECO:0007669"/>
    <property type="project" value="UniProtKB-KW"/>
</dbReference>
<protein>
    <recommendedName>
        <fullName evidence="19">Bile salt export pump</fullName>
    </recommendedName>
</protein>
<dbReference type="CDD" id="cd18578">
    <property type="entry name" value="ABC_6TM_Pgp_ABCB1_D2_like"/>
    <property type="match status" value="1"/>
</dbReference>
<keyword evidence="4 13" id="KW-0812">Transmembrane</keyword>
<evidence type="ECO:0000256" key="10">
    <source>
        <dbReference type="ARBA" id="ARBA00023136"/>
    </source>
</evidence>
<dbReference type="Pfam" id="PF00005">
    <property type="entry name" value="ABC_tran"/>
    <property type="match status" value="1"/>
</dbReference>
<feature type="transmembrane region" description="Helical" evidence="13">
    <location>
        <begin position="765"/>
        <end position="795"/>
    </location>
</feature>
<keyword evidence="6" id="KW-0547">Nucleotide-binding</keyword>
<evidence type="ECO:0000256" key="4">
    <source>
        <dbReference type="ARBA" id="ARBA00022692"/>
    </source>
</evidence>
<dbReference type="CDD" id="cd18577">
    <property type="entry name" value="ABC_6TM_Pgp_ABCB1_D1_like"/>
    <property type="match status" value="1"/>
</dbReference>
<feature type="region of interest" description="Disordered" evidence="12">
    <location>
        <begin position="694"/>
        <end position="728"/>
    </location>
</feature>
<evidence type="ECO:0000256" key="2">
    <source>
        <dbReference type="ARBA" id="ARBA00007577"/>
    </source>
</evidence>
<dbReference type="GO" id="GO:0005743">
    <property type="term" value="C:mitochondrial inner membrane"/>
    <property type="evidence" value="ECO:0007669"/>
    <property type="project" value="TreeGrafter"/>
</dbReference>
<dbReference type="InterPro" id="IPR036640">
    <property type="entry name" value="ABC1_TM_sf"/>
</dbReference>
<dbReference type="PROSITE" id="PS50893">
    <property type="entry name" value="ABC_TRANSPORTER_2"/>
    <property type="match status" value="1"/>
</dbReference>
<evidence type="ECO:0000256" key="7">
    <source>
        <dbReference type="ARBA" id="ARBA00022840"/>
    </source>
</evidence>
<keyword evidence="8" id="KW-1278">Translocase</keyword>
<dbReference type="GO" id="GO:0016887">
    <property type="term" value="F:ATP hydrolysis activity"/>
    <property type="evidence" value="ECO:0007669"/>
    <property type="project" value="InterPro"/>
</dbReference>
<evidence type="ECO:0000256" key="8">
    <source>
        <dbReference type="ARBA" id="ARBA00022967"/>
    </source>
</evidence>
<gene>
    <name evidence="17" type="ORF">PGLA2088_LOCUS5400</name>
</gene>
<feature type="domain" description="ABC transporter" evidence="15">
    <location>
        <begin position="446"/>
        <end position="685"/>
    </location>
</feature>
<evidence type="ECO:0008006" key="19">
    <source>
        <dbReference type="Google" id="ProtNLM"/>
    </source>
</evidence>